<comment type="caution">
    <text evidence="1">The sequence shown here is derived from an EMBL/GenBank/DDBJ whole genome shotgun (WGS) entry which is preliminary data.</text>
</comment>
<dbReference type="EMBL" id="JBHSDS010000003">
    <property type="protein sequence ID" value="MFC4356991.1"/>
    <property type="molecule type" value="Genomic_DNA"/>
</dbReference>
<accession>A0ABD5P922</accession>
<sequence length="506" mass="55847">MSRESHRRVAVRRALPALSLAVLLVLAGCLSTVDPDDVLSGRDKVVAPCLLQFPVPSLGPEGRANPAGEADPLGWEAGVWHDDEIALDTTDGLTCTELERLVARTMARVELVRELEFTETPRVEVVSREAFVADLPSGSPHRDYVALQNVKYEALFLVDEATDATQVQRENRGTSVAAYYSAATETVVMVVPEVPHPVFSEGVLAHEFVHALQDQRFDALDYDPRGEDAGNAYRGLVEGDANYVEYLYERRCAAEWGDCLLPDREERSSGNRTLANRGVFTITYQPYSDGPVFVREAREAGDWAAVNDLYRAPPESTEQIIHPEKYPEDRPIPVRVDDESTDAWSPIRLLGEPNTETLGELGLFAMFLWPAYETDGEVEFVPLEAYRNLTESGDLTEWDPFDHTSPYSDGWGGDRLVAYRNGDGETGYVWALAFDTDEDAAAFVDGYERLLVHHGATEGDRPGTWVVPEDRPFADAFAVERDGSRVTVVNAPDVAALGEIRPGVGG</sequence>
<dbReference type="RefSeq" id="WP_267621845.1">
    <property type="nucleotide sequence ID" value="NZ_JAODIW010000006.1"/>
</dbReference>
<organism evidence="1 2">
    <name type="scientific">Halobium salinum</name>
    <dbReference type="NCBI Taxonomy" id="1364940"/>
    <lineage>
        <taxon>Archaea</taxon>
        <taxon>Methanobacteriati</taxon>
        <taxon>Methanobacteriota</taxon>
        <taxon>Stenosarchaea group</taxon>
        <taxon>Halobacteria</taxon>
        <taxon>Halobacteriales</taxon>
        <taxon>Haloferacaceae</taxon>
        <taxon>Halobium</taxon>
    </lineage>
</organism>
<dbReference type="InterPro" id="IPR047792">
    <property type="entry name" value="Hvo_1808-like"/>
</dbReference>
<gene>
    <name evidence="1" type="ORF">ACFO0N_03400</name>
</gene>
<proteinExistence type="predicted"/>
<dbReference type="AlphaFoldDB" id="A0ABD5P922"/>
<name>A0ABD5P922_9EURY</name>
<evidence type="ECO:0000313" key="2">
    <source>
        <dbReference type="Proteomes" id="UP001595921"/>
    </source>
</evidence>
<dbReference type="NCBIfam" id="NF038145">
    <property type="entry name" value="Hvo_1808_fam"/>
    <property type="match status" value="1"/>
</dbReference>
<reference evidence="1 2" key="1">
    <citation type="journal article" date="2019" name="Int. J. Syst. Evol. Microbiol.">
        <title>The Global Catalogue of Microorganisms (GCM) 10K type strain sequencing project: providing services to taxonomists for standard genome sequencing and annotation.</title>
        <authorList>
            <consortium name="The Broad Institute Genomics Platform"/>
            <consortium name="The Broad Institute Genome Sequencing Center for Infectious Disease"/>
            <person name="Wu L."/>
            <person name="Ma J."/>
        </authorList>
    </citation>
    <scope>NUCLEOTIDE SEQUENCE [LARGE SCALE GENOMIC DNA]</scope>
    <source>
        <strain evidence="1 2">CGMCC 1.12553</strain>
    </source>
</reference>
<protein>
    <submittedName>
        <fullName evidence="1">Hvo_1808 family surface protein</fullName>
    </submittedName>
</protein>
<keyword evidence="2" id="KW-1185">Reference proteome</keyword>
<evidence type="ECO:0000313" key="1">
    <source>
        <dbReference type="EMBL" id="MFC4356991.1"/>
    </source>
</evidence>
<dbReference type="PROSITE" id="PS51257">
    <property type="entry name" value="PROKAR_LIPOPROTEIN"/>
    <property type="match status" value="1"/>
</dbReference>
<dbReference type="Proteomes" id="UP001595921">
    <property type="component" value="Unassembled WGS sequence"/>
</dbReference>